<keyword evidence="3 10" id="KW-0812">Transmembrane</keyword>
<protein>
    <recommendedName>
        <fullName evidence="15">Transporter</fullName>
    </recommendedName>
</protein>
<reference evidence="13 14" key="1">
    <citation type="journal article" date="2014" name="Genome Announc.">
        <title>Draft Genome Sequence of Streptomyces fradiae ATCC 19609, a Strain Highly Sensitive to Antibiotics.</title>
        <authorList>
            <person name="Bekker O.B."/>
            <person name="Klimina K.M."/>
            <person name="Vatlin A.A."/>
            <person name="Zakharevich N.V."/>
            <person name="Kasianov A.S."/>
            <person name="Danilenko V.N."/>
        </authorList>
    </citation>
    <scope>NUCLEOTIDE SEQUENCE [LARGE SCALE GENOMIC DNA]</scope>
    <source>
        <strain evidence="13 14">ATCC 19609</strain>
    </source>
</reference>
<dbReference type="InterPro" id="IPR007348">
    <property type="entry name" value="CopC_dom"/>
</dbReference>
<dbReference type="InterPro" id="IPR014755">
    <property type="entry name" value="Cu-Rt/internalin_Ig-like"/>
</dbReference>
<dbReference type="GO" id="GO:0046688">
    <property type="term" value="P:response to copper ion"/>
    <property type="evidence" value="ECO:0007669"/>
    <property type="project" value="InterPro"/>
</dbReference>
<dbReference type="AlphaFoldDB" id="A0A3R7EKV8"/>
<feature type="transmembrane region" description="Helical" evidence="10">
    <location>
        <begin position="310"/>
        <end position="331"/>
    </location>
</feature>
<dbReference type="Pfam" id="PF04234">
    <property type="entry name" value="CopC"/>
    <property type="match status" value="1"/>
</dbReference>
<keyword evidence="6 10" id="KW-1133">Transmembrane helix</keyword>
<keyword evidence="14" id="KW-1185">Reference proteome</keyword>
<dbReference type="GO" id="GO:0042597">
    <property type="term" value="C:periplasmic space"/>
    <property type="evidence" value="ECO:0007669"/>
    <property type="project" value="InterPro"/>
</dbReference>
<feature type="transmembrane region" description="Helical" evidence="10">
    <location>
        <begin position="414"/>
        <end position="434"/>
    </location>
</feature>
<feature type="domain" description="CopC" evidence="11">
    <location>
        <begin position="59"/>
        <end position="156"/>
    </location>
</feature>
<comment type="caution">
    <text evidence="13">The sequence shown here is derived from an EMBL/GenBank/DDBJ whole genome shotgun (WGS) entry which is preliminary data.</text>
</comment>
<evidence type="ECO:0000256" key="3">
    <source>
        <dbReference type="ARBA" id="ARBA00022692"/>
    </source>
</evidence>
<gene>
    <name evidence="13" type="ORF">SFRA_028825</name>
</gene>
<feature type="domain" description="Copper resistance protein D" evidence="12">
    <location>
        <begin position="377"/>
        <end position="440"/>
    </location>
</feature>
<sequence>MAPAPCRDRPATAAAAAVPRTHAARAARPARATAVLLLGAAAALGVLAVLLGATPASAHAALTGSVPRQGAVADRAPEEVVLTFSARVTLSADSIRVLAPDGGRADTGEPRDLGTGGTVRHGVALRPGLPDGTYTVAWRAVSADGHPVSGAYTFSVGAPSSTAAAPPDDRPGGGLTGLLHTVARYAAYAGFVLLVGGGAFVLGCRPSAASVAVLRRLVVRGWAVVTAATFALLLLRGPYTGGGGLAGVFDPGALRDVVATPSGTALVSRLLLLAVAALCVTVLLSPDRWSAESAEGAAGETAREHRNPRFWLVAAGGAVVATGLAATWAAAGHASTGLQPWLAVPVDVLHLLAVALWLGGLAALLVTLHRGPAAERQVVRRFSRVALGSVLVLAATGLYQSWRQVGSWDALTTTSFGRLLLVKVGMVALLLFFARWSRQRAGLLPDEPASTAGERPGEPAAALRTDPVPVPEPPAEDRPAPARSGASSLTAPVDAERAAQLARQRAALAAARERRVRDADPERTRLRRSVLAEAGVAALVLAVTTAITSTEPARTEVRTAGAAVGTPSAASGQPVMVDIPFDTGGEKGAGTAGLHLFDPASTCGNSLHLWLEDPDGKPLDAAEVKLAFTLPAEDVGPLPVKLVKLATGHWSAARFQLPLAGTWKASLTVRTSDIDQITETRNVKIN</sequence>
<dbReference type="PANTHER" id="PTHR34820">
    <property type="entry name" value="INNER MEMBRANE PROTEIN YEBZ"/>
    <property type="match status" value="1"/>
</dbReference>
<dbReference type="GO" id="GO:0005886">
    <property type="term" value="C:plasma membrane"/>
    <property type="evidence" value="ECO:0007669"/>
    <property type="project" value="UniProtKB-SubCell"/>
</dbReference>
<evidence type="ECO:0000256" key="2">
    <source>
        <dbReference type="ARBA" id="ARBA00022475"/>
    </source>
</evidence>
<keyword evidence="8 10" id="KW-0472">Membrane</keyword>
<evidence type="ECO:0000313" key="13">
    <source>
        <dbReference type="EMBL" id="RKM91541.1"/>
    </source>
</evidence>
<evidence type="ECO:0000259" key="11">
    <source>
        <dbReference type="Pfam" id="PF04234"/>
    </source>
</evidence>
<feature type="transmembrane region" description="Helical" evidence="10">
    <location>
        <begin position="351"/>
        <end position="370"/>
    </location>
</feature>
<evidence type="ECO:0000256" key="8">
    <source>
        <dbReference type="ARBA" id="ARBA00023136"/>
    </source>
</evidence>
<feature type="transmembrane region" description="Helical" evidence="10">
    <location>
        <begin position="185"/>
        <end position="205"/>
    </location>
</feature>
<organism evidence="13 14">
    <name type="scientific">Streptomyces xinghaiensis</name>
    <dbReference type="NCBI Taxonomy" id="1038928"/>
    <lineage>
        <taxon>Bacteria</taxon>
        <taxon>Bacillati</taxon>
        <taxon>Actinomycetota</taxon>
        <taxon>Actinomycetes</taxon>
        <taxon>Kitasatosporales</taxon>
        <taxon>Streptomycetaceae</taxon>
        <taxon>Streptomyces</taxon>
    </lineage>
</organism>
<evidence type="ECO:0000256" key="7">
    <source>
        <dbReference type="ARBA" id="ARBA00023008"/>
    </source>
</evidence>
<evidence type="ECO:0000256" key="10">
    <source>
        <dbReference type="SAM" id="Phobius"/>
    </source>
</evidence>
<feature type="transmembrane region" description="Helical" evidence="10">
    <location>
        <begin position="217"/>
        <end position="235"/>
    </location>
</feature>
<dbReference type="PANTHER" id="PTHR34820:SF4">
    <property type="entry name" value="INNER MEMBRANE PROTEIN YEBZ"/>
    <property type="match status" value="1"/>
</dbReference>
<proteinExistence type="predicted"/>
<comment type="subcellular location">
    <subcellularLocation>
        <location evidence="1">Cell membrane</location>
        <topology evidence="1">Multi-pass membrane protein</topology>
    </subcellularLocation>
</comment>
<feature type="transmembrane region" description="Helical" evidence="10">
    <location>
        <begin position="266"/>
        <end position="284"/>
    </location>
</feature>
<dbReference type="GO" id="GO:0005507">
    <property type="term" value="F:copper ion binding"/>
    <property type="evidence" value="ECO:0007669"/>
    <property type="project" value="InterPro"/>
</dbReference>
<accession>A0A3R7EKV8</accession>
<dbReference type="InterPro" id="IPR008457">
    <property type="entry name" value="Cu-R_CopD_dom"/>
</dbReference>
<feature type="region of interest" description="Disordered" evidence="9">
    <location>
        <begin position="101"/>
        <end position="122"/>
    </location>
</feature>
<evidence type="ECO:0000256" key="6">
    <source>
        <dbReference type="ARBA" id="ARBA00022989"/>
    </source>
</evidence>
<keyword evidence="5" id="KW-0732">Signal</keyword>
<dbReference type="Proteomes" id="UP000028058">
    <property type="component" value="Unassembled WGS sequence"/>
</dbReference>
<name>A0A3R7EKV8_9ACTN</name>
<keyword evidence="2" id="KW-1003">Cell membrane</keyword>
<dbReference type="Pfam" id="PF05425">
    <property type="entry name" value="CopD"/>
    <property type="match status" value="1"/>
</dbReference>
<dbReference type="OrthoDB" id="5242236at2"/>
<evidence type="ECO:0000259" key="12">
    <source>
        <dbReference type="Pfam" id="PF05425"/>
    </source>
</evidence>
<dbReference type="SUPFAM" id="SSF81296">
    <property type="entry name" value="E set domains"/>
    <property type="match status" value="1"/>
</dbReference>
<keyword evidence="7" id="KW-0186">Copper</keyword>
<evidence type="ECO:0008006" key="15">
    <source>
        <dbReference type="Google" id="ProtNLM"/>
    </source>
</evidence>
<feature type="region of interest" description="Disordered" evidence="9">
    <location>
        <begin position="445"/>
        <end position="491"/>
    </location>
</feature>
<dbReference type="EMBL" id="JNAD02000017">
    <property type="protein sequence ID" value="RKM91541.1"/>
    <property type="molecule type" value="Genomic_DNA"/>
</dbReference>
<dbReference type="Gene3D" id="2.60.40.1220">
    <property type="match status" value="1"/>
</dbReference>
<dbReference type="RefSeq" id="WP_078649525.1">
    <property type="nucleotide sequence ID" value="NZ_CP134822.1"/>
</dbReference>
<dbReference type="InterPro" id="IPR032694">
    <property type="entry name" value="CopC/D"/>
</dbReference>
<feature type="transmembrane region" description="Helical" evidence="10">
    <location>
        <begin position="382"/>
        <end position="402"/>
    </location>
</feature>
<evidence type="ECO:0000256" key="4">
    <source>
        <dbReference type="ARBA" id="ARBA00022723"/>
    </source>
</evidence>
<feature type="compositionally biased region" description="Basic and acidic residues" evidence="9">
    <location>
        <begin position="103"/>
        <end position="112"/>
    </location>
</feature>
<evidence type="ECO:0000313" key="14">
    <source>
        <dbReference type="Proteomes" id="UP000028058"/>
    </source>
</evidence>
<dbReference type="InterPro" id="IPR014756">
    <property type="entry name" value="Ig_E-set"/>
</dbReference>
<keyword evidence="4" id="KW-0479">Metal-binding</keyword>
<dbReference type="GO" id="GO:0006825">
    <property type="term" value="P:copper ion transport"/>
    <property type="evidence" value="ECO:0007669"/>
    <property type="project" value="InterPro"/>
</dbReference>
<evidence type="ECO:0000256" key="1">
    <source>
        <dbReference type="ARBA" id="ARBA00004651"/>
    </source>
</evidence>
<evidence type="ECO:0000256" key="9">
    <source>
        <dbReference type="SAM" id="MobiDB-lite"/>
    </source>
</evidence>
<evidence type="ECO:0000256" key="5">
    <source>
        <dbReference type="ARBA" id="ARBA00022729"/>
    </source>
</evidence>